<dbReference type="EMBL" id="UINC01008714">
    <property type="protein sequence ID" value="SVA39183.1"/>
    <property type="molecule type" value="Genomic_DNA"/>
</dbReference>
<organism evidence="1">
    <name type="scientific">marine metagenome</name>
    <dbReference type="NCBI Taxonomy" id="408172"/>
    <lineage>
        <taxon>unclassified sequences</taxon>
        <taxon>metagenomes</taxon>
        <taxon>ecological metagenomes</taxon>
    </lineage>
</organism>
<accession>A0A381VIA1</accession>
<reference evidence="1" key="1">
    <citation type="submission" date="2018-05" db="EMBL/GenBank/DDBJ databases">
        <authorList>
            <person name="Lanie J.A."/>
            <person name="Ng W.-L."/>
            <person name="Kazmierczak K.M."/>
            <person name="Andrzejewski T.M."/>
            <person name="Davidsen T.M."/>
            <person name="Wayne K.J."/>
            <person name="Tettelin H."/>
            <person name="Glass J.I."/>
            <person name="Rusch D."/>
            <person name="Podicherti R."/>
            <person name="Tsui H.-C.T."/>
            <person name="Winkler M.E."/>
        </authorList>
    </citation>
    <scope>NUCLEOTIDE SEQUENCE</scope>
</reference>
<protein>
    <recommendedName>
        <fullName evidence="2">FecR protein domain-containing protein</fullName>
    </recommendedName>
</protein>
<name>A0A381VIA1_9ZZZZ</name>
<sequence>MNRISYLFLLIFFINPLFSKNEEVGIIDEIEGEVTIKPATIDIIPGAVITGRSLYSGDIIHSGENGKMQISLAGSNNKITLFGLSELQINKEGSSFQLELNYGDLFAQFSNDHINSFTIITQSSQIIQNEGELWITRNFTNDDHVFSILGDAQISNSSTSTELKIEMGNMVISDLEGFGNKMEITEKMLPPEIFNQYNNNRYIKEEVAAFTVMNYFSDDSSFTRTLFNEKEKRDPFKVSLEVGAVSIAGEPYTKVSILPLYFGNRFHFGYNISGFLGISDTAANLNTFSTLSQLLAPMTFQYESSNKYYKLKLGQIKNLTFGHGMLIKRYTNTINYPVQQDGGMVLNFKSDAGNYTGELFTSSIGELANGGGLVGIYGSGAKLPYRFGVGFVSDLNQFSSVSDSIWNGITPHKRSISGYQLDITYELKSDLRNDTYLFGEFTTLNYADEIRYIRSEISGEDTIKQGFERQSSFGIMAPGIWWKIGNHRDIKIAFNFVSSLYMSPFFSETYNLERMHYIPASVLDTLEKNEPYSEDEKWLTMITENHIDSDSTGYYLPKDVYALLDPTKNVHNKIGVSMEYSYQYRNLYNYSFDISILKEIESTDTPTTYYTLGIDLLIQEGLIQGISECGLYFNQYFTSELFNTSNYSENMVLGGKLGIKLRHNVSLRIYRHDVFYDRNLDGKVTLNSTMGIGMVANF</sequence>
<proteinExistence type="predicted"/>
<gene>
    <name evidence="1" type="ORF">METZ01_LOCUS92037</name>
</gene>
<evidence type="ECO:0008006" key="2">
    <source>
        <dbReference type="Google" id="ProtNLM"/>
    </source>
</evidence>
<dbReference type="AlphaFoldDB" id="A0A381VIA1"/>
<evidence type="ECO:0000313" key="1">
    <source>
        <dbReference type="EMBL" id="SVA39183.1"/>
    </source>
</evidence>